<reference evidence="6 7" key="1">
    <citation type="submission" date="2018-03" db="EMBL/GenBank/DDBJ databases">
        <authorList>
            <person name="Nguyen K."/>
            <person name="Fouts D."/>
            <person name="Sutton G."/>
        </authorList>
    </citation>
    <scope>NUCLEOTIDE SEQUENCE [LARGE SCALE GENOMIC DNA]</scope>
    <source>
        <strain evidence="6 7">AU3578</strain>
    </source>
</reference>
<dbReference type="Pfam" id="PF00027">
    <property type="entry name" value="cNMP_binding"/>
    <property type="match status" value="1"/>
</dbReference>
<keyword evidence="2" id="KW-0238">DNA-binding</keyword>
<dbReference type="RefSeq" id="WP_011882172.1">
    <property type="nucleotide sequence ID" value="NZ_CAAAFK010000005.1"/>
</dbReference>
<organism evidence="6 7">
    <name type="scientific">Burkholderia vietnamiensis</name>
    <dbReference type="NCBI Taxonomy" id="60552"/>
    <lineage>
        <taxon>Bacteria</taxon>
        <taxon>Pseudomonadati</taxon>
        <taxon>Pseudomonadota</taxon>
        <taxon>Betaproteobacteria</taxon>
        <taxon>Burkholderiales</taxon>
        <taxon>Burkholderiaceae</taxon>
        <taxon>Burkholderia</taxon>
        <taxon>Burkholderia cepacia complex</taxon>
    </lineage>
</organism>
<dbReference type="GeneID" id="45679121"/>
<evidence type="ECO:0000313" key="6">
    <source>
        <dbReference type="EMBL" id="PRH43436.1"/>
    </source>
</evidence>
<feature type="domain" description="HTH crp-type" evidence="4">
    <location>
        <begin position="181"/>
        <end position="254"/>
    </location>
</feature>
<evidence type="ECO:0000259" key="4">
    <source>
        <dbReference type="PROSITE" id="PS51063"/>
    </source>
</evidence>
<dbReference type="Gene3D" id="2.60.120.10">
    <property type="entry name" value="Jelly Rolls"/>
    <property type="match status" value="1"/>
</dbReference>
<dbReference type="GO" id="GO:0005829">
    <property type="term" value="C:cytosol"/>
    <property type="evidence" value="ECO:0007669"/>
    <property type="project" value="TreeGrafter"/>
</dbReference>
<keyword evidence="1" id="KW-0805">Transcription regulation</keyword>
<dbReference type="GO" id="GO:0003677">
    <property type="term" value="F:DNA binding"/>
    <property type="evidence" value="ECO:0007669"/>
    <property type="project" value="UniProtKB-KW"/>
</dbReference>
<dbReference type="FunFam" id="1.10.10.10:FF:000028">
    <property type="entry name" value="Fumarate/nitrate reduction transcriptional regulator Fnr"/>
    <property type="match status" value="1"/>
</dbReference>
<protein>
    <submittedName>
        <fullName evidence="6">Crp/Fnr family transcriptional regulator</fullName>
    </submittedName>
    <submittedName>
        <fullName evidence="5">Helix-turn-helix domain-containing protein</fullName>
    </submittedName>
</protein>
<dbReference type="SMART" id="SM00419">
    <property type="entry name" value="HTH_CRP"/>
    <property type="match status" value="1"/>
</dbReference>
<evidence type="ECO:0000256" key="3">
    <source>
        <dbReference type="ARBA" id="ARBA00023163"/>
    </source>
</evidence>
<dbReference type="EMBL" id="JAUJRV010000002">
    <property type="protein sequence ID" value="MDN7794034.1"/>
    <property type="molecule type" value="Genomic_DNA"/>
</dbReference>
<dbReference type="OMA" id="HRTHAVF"/>
<name>A0A132D4K9_BURVI</name>
<dbReference type="Proteomes" id="UP000237632">
    <property type="component" value="Unassembled WGS sequence"/>
</dbReference>
<proteinExistence type="predicted"/>
<dbReference type="SUPFAM" id="SSF51206">
    <property type="entry name" value="cAMP-binding domain-like"/>
    <property type="match status" value="1"/>
</dbReference>
<reference evidence="5" key="2">
    <citation type="submission" date="2023-07" db="EMBL/GenBank/DDBJ databases">
        <title>A collection of bacterial strains from the Burkholderia cepacia Research Laboratory and Repository.</title>
        <authorList>
            <person name="Lipuma J."/>
            <person name="Spilker T."/>
            <person name="Caverly L."/>
        </authorList>
    </citation>
    <scope>NUCLEOTIDE SEQUENCE</scope>
    <source>
        <strain evidence="5">AU44268</strain>
    </source>
</reference>
<dbReference type="Proteomes" id="UP001171620">
    <property type="component" value="Unassembled WGS sequence"/>
</dbReference>
<sequence>MHQATACAADPAIAPRPNVPLPASTRHDGAKHCAVRCSACVMRSMCLPPQLTAAEYSRLDAIICATRQVRQGDTLFRTDDPFHSLYAVRAGSFKTVMMHRDGREHVTGFQIAGETLGMEGVGHGHHCCDAIALEDSVVCVIPFAALEAACRELRSMQHFIYQMLSSEIVRGSSQMLLLGTMSAEQRVAHFLLDLSARFEARGYSASEFNLRMTREEIGCYLGMKLETVSRMFSRFHRDALIETRGKRVRIIDAPALAQV</sequence>
<dbReference type="SUPFAM" id="SSF46785">
    <property type="entry name" value="Winged helix' DNA-binding domain"/>
    <property type="match status" value="1"/>
</dbReference>
<dbReference type="Pfam" id="PF13545">
    <property type="entry name" value="HTH_Crp_2"/>
    <property type="match status" value="1"/>
</dbReference>
<dbReference type="CDD" id="cd00038">
    <property type="entry name" value="CAP_ED"/>
    <property type="match status" value="1"/>
</dbReference>
<dbReference type="EMBL" id="PVHK01000032">
    <property type="protein sequence ID" value="PRH43436.1"/>
    <property type="molecule type" value="Genomic_DNA"/>
</dbReference>
<evidence type="ECO:0000313" key="5">
    <source>
        <dbReference type="EMBL" id="MDN7794034.1"/>
    </source>
</evidence>
<dbReference type="InterPro" id="IPR014710">
    <property type="entry name" value="RmlC-like_jellyroll"/>
</dbReference>
<dbReference type="SMART" id="SM00100">
    <property type="entry name" value="cNMP"/>
    <property type="match status" value="1"/>
</dbReference>
<dbReference type="InterPro" id="IPR012318">
    <property type="entry name" value="HTH_CRP"/>
</dbReference>
<dbReference type="InterPro" id="IPR036388">
    <property type="entry name" value="WH-like_DNA-bd_sf"/>
</dbReference>
<dbReference type="InterPro" id="IPR018490">
    <property type="entry name" value="cNMP-bd_dom_sf"/>
</dbReference>
<dbReference type="CDD" id="cd00092">
    <property type="entry name" value="HTH_CRP"/>
    <property type="match status" value="1"/>
</dbReference>
<dbReference type="GO" id="GO:0003700">
    <property type="term" value="F:DNA-binding transcription factor activity"/>
    <property type="evidence" value="ECO:0007669"/>
    <property type="project" value="TreeGrafter"/>
</dbReference>
<evidence type="ECO:0000313" key="7">
    <source>
        <dbReference type="Proteomes" id="UP000237632"/>
    </source>
</evidence>
<accession>A0A132D4K9</accession>
<evidence type="ECO:0000256" key="2">
    <source>
        <dbReference type="ARBA" id="ARBA00023125"/>
    </source>
</evidence>
<dbReference type="AlphaFoldDB" id="A0A132D4K9"/>
<dbReference type="PRINTS" id="PR00034">
    <property type="entry name" value="HTHCRP"/>
</dbReference>
<dbReference type="InterPro" id="IPR000595">
    <property type="entry name" value="cNMP-bd_dom"/>
</dbReference>
<dbReference type="InterPro" id="IPR036390">
    <property type="entry name" value="WH_DNA-bd_sf"/>
</dbReference>
<dbReference type="InterPro" id="IPR050397">
    <property type="entry name" value="Env_Response_Regulators"/>
</dbReference>
<dbReference type="Gene3D" id="1.10.10.10">
    <property type="entry name" value="Winged helix-like DNA-binding domain superfamily/Winged helix DNA-binding domain"/>
    <property type="match status" value="1"/>
</dbReference>
<comment type="caution">
    <text evidence="6">The sequence shown here is derived from an EMBL/GenBank/DDBJ whole genome shotgun (WGS) entry which is preliminary data.</text>
</comment>
<dbReference type="PANTHER" id="PTHR24567:SF75">
    <property type="entry name" value="FUMARATE AND NITRATE REDUCTION REGULATORY PROTEIN"/>
    <property type="match status" value="1"/>
</dbReference>
<dbReference type="PANTHER" id="PTHR24567">
    <property type="entry name" value="CRP FAMILY TRANSCRIPTIONAL REGULATORY PROTEIN"/>
    <property type="match status" value="1"/>
</dbReference>
<gene>
    <name evidence="6" type="ORF">C6T65_04915</name>
    <name evidence="5" type="ORF">QZM33_03555</name>
</gene>
<keyword evidence="3" id="KW-0804">Transcription</keyword>
<evidence type="ECO:0000256" key="1">
    <source>
        <dbReference type="ARBA" id="ARBA00023015"/>
    </source>
</evidence>
<dbReference type="PROSITE" id="PS51063">
    <property type="entry name" value="HTH_CRP_2"/>
    <property type="match status" value="1"/>
</dbReference>